<reference evidence="2 3" key="1">
    <citation type="submission" date="2020-08" db="EMBL/GenBank/DDBJ databases">
        <title>A Genomic Blueprint of the Chicken Gut Microbiome.</title>
        <authorList>
            <person name="Gilroy R."/>
            <person name="Ravi A."/>
            <person name="Getino M."/>
            <person name="Pursley I."/>
            <person name="Horton D.L."/>
            <person name="Alikhan N.-F."/>
            <person name="Baker D."/>
            <person name="Gharbi K."/>
            <person name="Hall N."/>
            <person name="Watson M."/>
            <person name="Adriaenssens E.M."/>
            <person name="Foster-Nyarko E."/>
            <person name="Jarju S."/>
            <person name="Secka A."/>
            <person name="Antonio M."/>
            <person name="Oren A."/>
            <person name="Chaudhuri R."/>
            <person name="La Ragione R.M."/>
            <person name="Hildebrand F."/>
            <person name="Pallen M.J."/>
        </authorList>
    </citation>
    <scope>NUCLEOTIDE SEQUENCE [LARGE SCALE GENOMIC DNA]</scope>
    <source>
        <strain evidence="2 3">Sa2YVA2</strain>
    </source>
</reference>
<evidence type="ECO:0000256" key="1">
    <source>
        <dbReference type="SAM" id="Phobius"/>
    </source>
</evidence>
<keyword evidence="3" id="KW-1185">Reference proteome</keyword>
<dbReference type="Proteomes" id="UP000626786">
    <property type="component" value="Unassembled WGS sequence"/>
</dbReference>
<dbReference type="EMBL" id="JACSQN010000007">
    <property type="protein sequence ID" value="MBD7984754.1"/>
    <property type="molecule type" value="Genomic_DNA"/>
</dbReference>
<organism evidence="2 3">
    <name type="scientific">Sporosarcina quadrami</name>
    <dbReference type="NCBI Taxonomy" id="2762234"/>
    <lineage>
        <taxon>Bacteria</taxon>
        <taxon>Bacillati</taxon>
        <taxon>Bacillota</taxon>
        <taxon>Bacilli</taxon>
        <taxon>Bacillales</taxon>
        <taxon>Caryophanaceae</taxon>
        <taxon>Sporosarcina</taxon>
    </lineage>
</organism>
<keyword evidence="1" id="KW-0812">Transmembrane</keyword>
<evidence type="ECO:0008006" key="4">
    <source>
        <dbReference type="Google" id="ProtNLM"/>
    </source>
</evidence>
<keyword evidence="1" id="KW-0472">Membrane</keyword>
<keyword evidence="1" id="KW-1133">Transmembrane helix</keyword>
<name>A0ABR8UAI5_9BACL</name>
<proteinExistence type="predicted"/>
<protein>
    <recommendedName>
        <fullName evidence="4">DUF4234 domain-containing protein</fullName>
    </recommendedName>
</protein>
<gene>
    <name evidence="2" type="ORF">H9649_09185</name>
</gene>
<sequence length="135" mass="15815">MGELIFKKTNTALAVLLTNVTLGVYVPYWFISRRNSIDRLGKTSISFGWLKFLFVIYAFLAFYFVLGGAFLTEMGIDFFDTINIIITFIGLGITYFSVFRVAEAMEKNDADLDFNRVWLILFHIWYLQYKINRMK</sequence>
<feature type="transmembrane region" description="Helical" evidence="1">
    <location>
        <begin position="52"/>
        <end position="70"/>
    </location>
</feature>
<accession>A0ABR8UAI5</accession>
<feature type="transmembrane region" description="Helical" evidence="1">
    <location>
        <begin position="12"/>
        <end position="31"/>
    </location>
</feature>
<feature type="transmembrane region" description="Helical" evidence="1">
    <location>
        <begin position="82"/>
        <end position="102"/>
    </location>
</feature>
<evidence type="ECO:0000313" key="3">
    <source>
        <dbReference type="Proteomes" id="UP000626786"/>
    </source>
</evidence>
<dbReference type="RefSeq" id="WP_191694452.1">
    <property type="nucleotide sequence ID" value="NZ_JACSQN010000007.1"/>
</dbReference>
<comment type="caution">
    <text evidence="2">The sequence shown here is derived from an EMBL/GenBank/DDBJ whole genome shotgun (WGS) entry which is preliminary data.</text>
</comment>
<evidence type="ECO:0000313" key="2">
    <source>
        <dbReference type="EMBL" id="MBD7984754.1"/>
    </source>
</evidence>